<keyword evidence="2" id="KW-0812">Transmembrane</keyword>
<feature type="domain" description="Rhodopsin" evidence="6">
    <location>
        <begin position="25"/>
        <end position="240"/>
    </location>
</feature>
<comment type="similarity">
    <text evidence="5">Belongs to the SAT4 family.</text>
</comment>
<evidence type="ECO:0000256" key="1">
    <source>
        <dbReference type="ARBA" id="ARBA00004141"/>
    </source>
</evidence>
<gene>
    <name evidence="7" type="ORF">BD311DRAFT_116219</name>
</gene>
<dbReference type="AlphaFoldDB" id="A0A4Q9P384"/>
<protein>
    <recommendedName>
        <fullName evidence="6">Rhodopsin domain-containing protein</fullName>
    </recommendedName>
</protein>
<dbReference type="PANTHER" id="PTHR33048:SF47">
    <property type="entry name" value="INTEGRAL MEMBRANE PROTEIN-RELATED"/>
    <property type="match status" value="1"/>
</dbReference>
<evidence type="ECO:0000313" key="7">
    <source>
        <dbReference type="EMBL" id="TBU31374.1"/>
    </source>
</evidence>
<organism evidence="7">
    <name type="scientific">Dichomitus squalens</name>
    <dbReference type="NCBI Taxonomy" id="114155"/>
    <lineage>
        <taxon>Eukaryota</taxon>
        <taxon>Fungi</taxon>
        <taxon>Dikarya</taxon>
        <taxon>Basidiomycota</taxon>
        <taxon>Agaricomycotina</taxon>
        <taxon>Agaricomycetes</taxon>
        <taxon>Polyporales</taxon>
        <taxon>Polyporaceae</taxon>
        <taxon>Dichomitus</taxon>
    </lineage>
</organism>
<name>A0A4Q9P384_9APHY</name>
<keyword evidence="4" id="KW-0472">Membrane</keyword>
<dbReference type="Proteomes" id="UP000292957">
    <property type="component" value="Unassembled WGS sequence"/>
</dbReference>
<reference evidence="7" key="1">
    <citation type="submission" date="2019-01" db="EMBL/GenBank/DDBJ databases">
        <title>Draft genome sequences of three monokaryotic isolates of the white-rot basidiomycete fungus Dichomitus squalens.</title>
        <authorList>
            <consortium name="DOE Joint Genome Institute"/>
            <person name="Lopez S.C."/>
            <person name="Andreopoulos B."/>
            <person name="Pangilinan J."/>
            <person name="Lipzen A."/>
            <person name="Riley R."/>
            <person name="Ahrendt S."/>
            <person name="Ng V."/>
            <person name="Barry K."/>
            <person name="Daum C."/>
            <person name="Grigoriev I.V."/>
            <person name="Hilden K.S."/>
            <person name="Makela M.R."/>
            <person name="de Vries R.P."/>
        </authorList>
    </citation>
    <scope>NUCLEOTIDE SEQUENCE [LARGE SCALE GENOMIC DNA]</scope>
    <source>
        <strain evidence="7">OM18370.1</strain>
    </source>
</reference>
<comment type="subcellular location">
    <subcellularLocation>
        <location evidence="1">Membrane</location>
        <topology evidence="1">Multi-pass membrane protein</topology>
    </subcellularLocation>
</comment>
<dbReference type="InterPro" id="IPR052337">
    <property type="entry name" value="SAT4-like"/>
</dbReference>
<dbReference type="GO" id="GO:0016020">
    <property type="term" value="C:membrane"/>
    <property type="evidence" value="ECO:0007669"/>
    <property type="project" value="UniProtKB-SubCell"/>
</dbReference>
<evidence type="ECO:0000256" key="5">
    <source>
        <dbReference type="ARBA" id="ARBA00038359"/>
    </source>
</evidence>
<evidence type="ECO:0000256" key="2">
    <source>
        <dbReference type="ARBA" id="ARBA00022692"/>
    </source>
</evidence>
<dbReference type="PANTHER" id="PTHR33048">
    <property type="entry name" value="PTH11-LIKE INTEGRAL MEMBRANE PROTEIN (AFU_ORTHOLOGUE AFUA_5G11245)"/>
    <property type="match status" value="1"/>
</dbReference>
<evidence type="ECO:0000256" key="4">
    <source>
        <dbReference type="ARBA" id="ARBA00023136"/>
    </source>
</evidence>
<proteinExistence type="inferred from homology"/>
<dbReference type="InterPro" id="IPR049326">
    <property type="entry name" value="Rhodopsin_dom_fungi"/>
</dbReference>
<dbReference type="Pfam" id="PF20684">
    <property type="entry name" value="Fung_rhodopsin"/>
    <property type="match status" value="1"/>
</dbReference>
<keyword evidence="3" id="KW-1133">Transmembrane helix</keyword>
<accession>A0A4Q9P384</accession>
<sequence length="349" mass="38689">MTSFIVTIRILATLLPALGIMFTSLRLYYRWSRHHFGWDDGWAAFAIVCAFFLTAGAWTRSDTPKTGPFHHGHHVRIIGYYMLNVAFTCVLWASRLSILCSIIRLIPYMMRLRNYAHVFSALFGIMWAALIIIKIVVCETDTAWKKTAGVQCVLGPAVAGIELATDFIADLILVVLPIRLLWRIKLSTARRALLTGIFSASMFTTVVSIVHGVYVISRNRNAEGIWAHILASTAMIVCNLAVLVTWAMRAIGHRDDSELYSSNRIQGEPRSDASRAKDLTTLRFNHGTHPIVLQSLDRKDDGTTAVNSIAGSHAGSEESLAPMTFAGNTDKPIMTKADQAAYPQANPQR</sequence>
<evidence type="ECO:0000256" key="3">
    <source>
        <dbReference type="ARBA" id="ARBA00022989"/>
    </source>
</evidence>
<dbReference type="EMBL" id="ML143399">
    <property type="protein sequence ID" value="TBU31374.1"/>
    <property type="molecule type" value="Genomic_DNA"/>
</dbReference>
<evidence type="ECO:0000259" key="6">
    <source>
        <dbReference type="Pfam" id="PF20684"/>
    </source>
</evidence>
<dbReference type="OrthoDB" id="444631at2759"/>